<feature type="region of interest" description="Disordered" evidence="2">
    <location>
        <begin position="157"/>
        <end position="185"/>
    </location>
</feature>
<feature type="compositionally biased region" description="Low complexity" evidence="2">
    <location>
        <begin position="50"/>
        <end position="63"/>
    </location>
</feature>
<dbReference type="EMBL" id="CP047656">
    <property type="protein sequence ID" value="QHJ10376.1"/>
    <property type="molecule type" value="Genomic_DNA"/>
</dbReference>
<dbReference type="AlphaFoldDB" id="A0A857JFB2"/>
<feature type="region of interest" description="Disordered" evidence="2">
    <location>
        <begin position="17"/>
        <end position="79"/>
    </location>
</feature>
<evidence type="ECO:0000256" key="1">
    <source>
        <dbReference type="SAM" id="Coils"/>
    </source>
</evidence>
<name>A0A857JFB2_9ALTE</name>
<dbReference type="RefSeq" id="WP_160178263.1">
    <property type="nucleotide sequence ID" value="NZ_CP047656.1"/>
</dbReference>
<organism evidence="3 4">
    <name type="scientific">Paraglaciecola mesophila</name>
    <dbReference type="NCBI Taxonomy" id="197222"/>
    <lineage>
        <taxon>Bacteria</taxon>
        <taxon>Pseudomonadati</taxon>
        <taxon>Pseudomonadota</taxon>
        <taxon>Gammaproteobacteria</taxon>
        <taxon>Alteromonadales</taxon>
        <taxon>Alteromonadaceae</taxon>
        <taxon>Paraglaciecola</taxon>
    </lineage>
</organism>
<protein>
    <submittedName>
        <fullName evidence="3">Uncharacterized protein</fullName>
    </submittedName>
</protein>
<keyword evidence="4" id="KW-1185">Reference proteome</keyword>
<accession>A0A857JFB2</accession>
<evidence type="ECO:0000313" key="4">
    <source>
        <dbReference type="Proteomes" id="UP000464524"/>
    </source>
</evidence>
<keyword evidence="1" id="KW-0175">Coiled coil</keyword>
<dbReference type="OrthoDB" id="6385530at2"/>
<evidence type="ECO:0000313" key="3">
    <source>
        <dbReference type="EMBL" id="QHJ10376.1"/>
    </source>
</evidence>
<dbReference type="Proteomes" id="UP000464524">
    <property type="component" value="Chromosome"/>
</dbReference>
<feature type="compositionally biased region" description="Polar residues" evidence="2">
    <location>
        <begin position="64"/>
        <end position="79"/>
    </location>
</feature>
<evidence type="ECO:0000256" key="2">
    <source>
        <dbReference type="SAM" id="MobiDB-lite"/>
    </source>
</evidence>
<reference evidence="3 4" key="1">
    <citation type="submission" date="2019-12" db="EMBL/GenBank/DDBJ databases">
        <title>Genome sequencing and assembly of endphytes of Porphyra tenera.</title>
        <authorList>
            <person name="Park J.M."/>
            <person name="Shin R."/>
            <person name="Jo S.H."/>
        </authorList>
    </citation>
    <scope>NUCLEOTIDE SEQUENCE [LARGE SCALE GENOMIC DNA]</scope>
    <source>
        <strain evidence="3 4">GPM4</strain>
    </source>
</reference>
<sequence>MIVTSFEYEKWQNEYAARTNDVDKVTDNDSDNKQTPSASGQAFAAELAVQQSHQQSHQQTRQRNSITESTNANDAPQRETTFGEEAFEYLLANRLGVDKRTLDELKAELEALESERDSLIEKESLNEAQQQRLEVINERIDALTQLMQDLVEQASERTAEHEAQQALLSGSAQYNENQTKRSFGI</sequence>
<gene>
    <name evidence="3" type="ORF">FX988_00588</name>
</gene>
<feature type="compositionally biased region" description="Basic and acidic residues" evidence="2">
    <location>
        <begin position="20"/>
        <end position="32"/>
    </location>
</feature>
<feature type="compositionally biased region" description="Polar residues" evidence="2">
    <location>
        <begin position="166"/>
        <end position="185"/>
    </location>
</feature>
<proteinExistence type="predicted"/>
<feature type="coiled-coil region" evidence="1">
    <location>
        <begin position="95"/>
        <end position="153"/>
    </location>
</feature>
<dbReference type="KEGG" id="pmes:FX988_00588"/>